<gene>
    <name evidence="2" type="ORF">BDA96_09G229200</name>
</gene>
<name>A0A921QBM4_SORBI</name>
<comment type="caution">
    <text evidence="2">The sequence shown here is derived from an EMBL/GenBank/DDBJ whole genome shotgun (WGS) entry which is preliminary data.</text>
</comment>
<dbReference type="Proteomes" id="UP000807115">
    <property type="component" value="Chromosome 9"/>
</dbReference>
<dbReference type="EMBL" id="CM027688">
    <property type="protein sequence ID" value="KAG0519034.1"/>
    <property type="molecule type" value="Genomic_DNA"/>
</dbReference>
<evidence type="ECO:0000313" key="2">
    <source>
        <dbReference type="EMBL" id="KAG0519034.1"/>
    </source>
</evidence>
<protein>
    <submittedName>
        <fullName evidence="2">Uncharacterized protein</fullName>
    </submittedName>
</protein>
<evidence type="ECO:0000313" key="3">
    <source>
        <dbReference type="Proteomes" id="UP000807115"/>
    </source>
</evidence>
<accession>A0A921QBM4</accession>
<dbReference type="AlphaFoldDB" id="A0A921QBM4"/>
<organism evidence="2 3">
    <name type="scientific">Sorghum bicolor</name>
    <name type="common">Sorghum</name>
    <name type="synonym">Sorghum vulgare</name>
    <dbReference type="NCBI Taxonomy" id="4558"/>
    <lineage>
        <taxon>Eukaryota</taxon>
        <taxon>Viridiplantae</taxon>
        <taxon>Streptophyta</taxon>
        <taxon>Embryophyta</taxon>
        <taxon>Tracheophyta</taxon>
        <taxon>Spermatophyta</taxon>
        <taxon>Magnoliopsida</taxon>
        <taxon>Liliopsida</taxon>
        <taxon>Poales</taxon>
        <taxon>Poaceae</taxon>
        <taxon>PACMAD clade</taxon>
        <taxon>Panicoideae</taxon>
        <taxon>Andropogonodae</taxon>
        <taxon>Andropogoneae</taxon>
        <taxon>Sorghinae</taxon>
        <taxon>Sorghum</taxon>
    </lineage>
</organism>
<proteinExistence type="predicted"/>
<feature type="region of interest" description="Disordered" evidence="1">
    <location>
        <begin position="21"/>
        <end position="45"/>
    </location>
</feature>
<dbReference type="Gramene" id="EES19880">
    <property type="protein sequence ID" value="EES19880"/>
    <property type="gene ID" value="SORBI_3009G216600"/>
</dbReference>
<feature type="compositionally biased region" description="Pro residues" evidence="1">
    <location>
        <begin position="35"/>
        <end position="44"/>
    </location>
</feature>
<sequence length="166" mass="17693">MRPRPCGTAAPTHARLLSCPRRLRPASNRLQTPEPRAPSLPAPSNPIDLAHLAAVTTLPRRASIHLLPSSRPSLTGVLRLRHGECPDIPNSGPPSVDGCSVQHGWDATLPGRPCFVTPGKVSTVVRHALVDDVGCRGAQGLRRSLCQIVIGCGSLCFDLNVIIFLL</sequence>
<evidence type="ECO:0000256" key="1">
    <source>
        <dbReference type="SAM" id="MobiDB-lite"/>
    </source>
</evidence>
<reference evidence="2" key="2">
    <citation type="submission" date="2020-10" db="EMBL/GenBank/DDBJ databases">
        <authorList>
            <person name="Cooper E.A."/>
            <person name="Brenton Z.W."/>
            <person name="Flinn B.S."/>
            <person name="Jenkins J."/>
            <person name="Shu S."/>
            <person name="Flowers D."/>
            <person name="Luo F."/>
            <person name="Wang Y."/>
            <person name="Xia P."/>
            <person name="Barry K."/>
            <person name="Daum C."/>
            <person name="Lipzen A."/>
            <person name="Yoshinaga Y."/>
            <person name="Schmutz J."/>
            <person name="Saski C."/>
            <person name="Vermerris W."/>
            <person name="Kresovich S."/>
        </authorList>
    </citation>
    <scope>NUCLEOTIDE SEQUENCE</scope>
</reference>
<reference evidence="2" key="1">
    <citation type="journal article" date="2019" name="BMC Genomics">
        <title>A new reference genome for Sorghum bicolor reveals high levels of sequence similarity between sweet and grain genotypes: implications for the genetics of sugar metabolism.</title>
        <authorList>
            <person name="Cooper E.A."/>
            <person name="Brenton Z.W."/>
            <person name="Flinn B.S."/>
            <person name="Jenkins J."/>
            <person name="Shu S."/>
            <person name="Flowers D."/>
            <person name="Luo F."/>
            <person name="Wang Y."/>
            <person name="Xia P."/>
            <person name="Barry K."/>
            <person name="Daum C."/>
            <person name="Lipzen A."/>
            <person name="Yoshinaga Y."/>
            <person name="Schmutz J."/>
            <person name="Saski C."/>
            <person name="Vermerris W."/>
            <person name="Kresovich S."/>
        </authorList>
    </citation>
    <scope>NUCLEOTIDE SEQUENCE</scope>
</reference>